<dbReference type="Proteomes" id="UP001153331">
    <property type="component" value="Unassembled WGS sequence"/>
</dbReference>
<evidence type="ECO:0000313" key="1">
    <source>
        <dbReference type="EMBL" id="KAJ8105420.1"/>
    </source>
</evidence>
<proteinExistence type="predicted"/>
<reference evidence="1" key="1">
    <citation type="submission" date="2022-11" db="EMBL/GenBank/DDBJ databases">
        <title>Genome Sequence of Boeremia exigua.</title>
        <authorList>
            <person name="Buettner E."/>
        </authorList>
    </citation>
    <scope>NUCLEOTIDE SEQUENCE</scope>
    <source>
        <strain evidence="1">CU02</strain>
    </source>
</reference>
<dbReference type="EMBL" id="JAPHNI010001509">
    <property type="protein sequence ID" value="KAJ8105420.1"/>
    <property type="molecule type" value="Genomic_DNA"/>
</dbReference>
<keyword evidence="2" id="KW-1185">Reference proteome</keyword>
<accession>A0ACC2HRB1</accession>
<sequence length="165" mass="17743">MVFMKECQGGGLKRQSIANINGEVFALHPVCGCSINLHTLQVSEYKAAEADNTAQWQGPVDRPGRKGIAFHRGPLQGNAAFFTLPPILRPPSVGPSQRRGEGRWCSLKLFSVPSAGSSFPQSISKLSGRVVHVAAASLSGPSHQRRSPISTLLQTNTEHHTRLPA</sequence>
<name>A0ACC2HRB1_9PLEO</name>
<gene>
    <name evidence="1" type="ORF">OPT61_g10189</name>
</gene>
<comment type="caution">
    <text evidence="1">The sequence shown here is derived from an EMBL/GenBank/DDBJ whole genome shotgun (WGS) entry which is preliminary data.</text>
</comment>
<protein>
    <submittedName>
        <fullName evidence="1">Uncharacterized protein</fullName>
    </submittedName>
</protein>
<evidence type="ECO:0000313" key="2">
    <source>
        <dbReference type="Proteomes" id="UP001153331"/>
    </source>
</evidence>
<organism evidence="1 2">
    <name type="scientific">Boeremia exigua</name>
    <dbReference type="NCBI Taxonomy" id="749465"/>
    <lineage>
        <taxon>Eukaryota</taxon>
        <taxon>Fungi</taxon>
        <taxon>Dikarya</taxon>
        <taxon>Ascomycota</taxon>
        <taxon>Pezizomycotina</taxon>
        <taxon>Dothideomycetes</taxon>
        <taxon>Pleosporomycetidae</taxon>
        <taxon>Pleosporales</taxon>
        <taxon>Pleosporineae</taxon>
        <taxon>Didymellaceae</taxon>
        <taxon>Boeremia</taxon>
    </lineage>
</organism>